<proteinExistence type="predicted"/>
<sequence length="461" mass="51704">MQATLEPQQRNAEENDASKFYQTIWRWHFYAGLIFAPFFILLAISGSVYLFKPQIESWLYKDYYYVSAGEKRLAPSEQMKRVTQQYPKSQVTSFTEGIASNRSTEIGIMNGGQMSKVYVNPYNGKVLGKINDDDRLLEKMKSIHNGELWGGTFGNRIVELAACWAFILVLTGMYLWWPRNRKSWWGTFLPRLKKGKRIFWRDMHAVPAFWLSALLIIFIFTGLPWSGVWGEMVNKAATATHTGYPAFAFSFGPKPESTVPKTKDVAKDVAWAAENMPVPKSSSSSIKPLSLNKVAAIAKSKQLEPGYTIYLPEGKKGVYTLSTNPDRPQKQATLHVDQYSGKTLADLRFNDYGPVAKAISIGIALHQGTYFGLANQIMGVLACLGLIGLVATGVTMWWKRRPQGKLGAPQKTPTAQTMKSGTVILMILGIFFPLVGLSLIIVLLLDWLIIRRIPSLKQWAS</sequence>
<dbReference type="Pfam" id="PF03929">
    <property type="entry name" value="PepSY_TM"/>
    <property type="match status" value="1"/>
</dbReference>
<accession>A0A8J2VIH1</accession>
<evidence type="ECO:0000256" key="1">
    <source>
        <dbReference type="SAM" id="Phobius"/>
    </source>
</evidence>
<feature type="transmembrane region" description="Helical" evidence="1">
    <location>
        <begin position="377"/>
        <end position="398"/>
    </location>
</feature>
<name>A0A8J2VIH1_9BACL</name>
<keyword evidence="1" id="KW-0812">Transmembrane</keyword>
<dbReference type="PANTHER" id="PTHR34219:SF1">
    <property type="entry name" value="PEPSY DOMAIN-CONTAINING PROTEIN"/>
    <property type="match status" value="1"/>
</dbReference>
<gene>
    <name evidence="3" type="ORF">GCM10011571_25390</name>
</gene>
<dbReference type="AlphaFoldDB" id="A0A8J2VIH1"/>
<reference evidence="3" key="1">
    <citation type="journal article" date="2014" name="Int. J. Syst. Evol. Microbiol.">
        <title>Complete genome sequence of Corynebacterium casei LMG S-19264T (=DSM 44701T), isolated from a smear-ripened cheese.</title>
        <authorList>
            <consortium name="US DOE Joint Genome Institute (JGI-PGF)"/>
            <person name="Walter F."/>
            <person name="Albersmeier A."/>
            <person name="Kalinowski J."/>
            <person name="Ruckert C."/>
        </authorList>
    </citation>
    <scope>NUCLEOTIDE SEQUENCE</scope>
    <source>
        <strain evidence="3">CGMCC 1.15179</strain>
    </source>
</reference>
<dbReference type="Pfam" id="PF03413">
    <property type="entry name" value="PepSY"/>
    <property type="match status" value="1"/>
</dbReference>
<dbReference type="InterPro" id="IPR025711">
    <property type="entry name" value="PepSY"/>
</dbReference>
<reference evidence="3" key="2">
    <citation type="submission" date="2020-09" db="EMBL/GenBank/DDBJ databases">
        <authorList>
            <person name="Sun Q."/>
            <person name="Zhou Y."/>
        </authorList>
    </citation>
    <scope>NUCLEOTIDE SEQUENCE</scope>
    <source>
        <strain evidence="3">CGMCC 1.15179</strain>
    </source>
</reference>
<keyword evidence="1" id="KW-1133">Transmembrane helix</keyword>
<feature type="domain" description="PepSY" evidence="2">
    <location>
        <begin position="73"/>
        <end position="129"/>
    </location>
</feature>
<protein>
    <submittedName>
        <fullName evidence="3">Membrane protein</fullName>
    </submittedName>
</protein>
<evidence type="ECO:0000313" key="4">
    <source>
        <dbReference type="Proteomes" id="UP000625210"/>
    </source>
</evidence>
<dbReference type="Proteomes" id="UP000625210">
    <property type="component" value="Unassembled WGS sequence"/>
</dbReference>
<dbReference type="InterPro" id="IPR005625">
    <property type="entry name" value="PepSY-ass_TM"/>
</dbReference>
<evidence type="ECO:0000313" key="3">
    <source>
        <dbReference type="EMBL" id="GGE22245.1"/>
    </source>
</evidence>
<feature type="transmembrane region" description="Helical" evidence="1">
    <location>
        <begin position="423"/>
        <end position="449"/>
    </location>
</feature>
<keyword evidence="1" id="KW-0472">Membrane</keyword>
<feature type="transmembrane region" description="Helical" evidence="1">
    <location>
        <begin position="27"/>
        <end position="51"/>
    </location>
</feature>
<feature type="transmembrane region" description="Helical" evidence="1">
    <location>
        <begin position="157"/>
        <end position="177"/>
    </location>
</feature>
<feature type="transmembrane region" description="Helical" evidence="1">
    <location>
        <begin position="205"/>
        <end position="225"/>
    </location>
</feature>
<comment type="caution">
    <text evidence="3">The sequence shown here is derived from an EMBL/GenBank/DDBJ whole genome shotgun (WGS) entry which is preliminary data.</text>
</comment>
<evidence type="ECO:0000259" key="2">
    <source>
        <dbReference type="Pfam" id="PF03413"/>
    </source>
</evidence>
<organism evidence="3 4">
    <name type="scientific">Marinithermofilum abyssi</name>
    <dbReference type="NCBI Taxonomy" id="1571185"/>
    <lineage>
        <taxon>Bacteria</taxon>
        <taxon>Bacillati</taxon>
        <taxon>Bacillota</taxon>
        <taxon>Bacilli</taxon>
        <taxon>Bacillales</taxon>
        <taxon>Thermoactinomycetaceae</taxon>
        <taxon>Marinithermofilum</taxon>
    </lineage>
</organism>
<dbReference type="EMBL" id="BMHQ01000009">
    <property type="protein sequence ID" value="GGE22245.1"/>
    <property type="molecule type" value="Genomic_DNA"/>
</dbReference>
<dbReference type="PANTHER" id="PTHR34219">
    <property type="entry name" value="IRON-REGULATED INNER MEMBRANE PROTEIN-RELATED"/>
    <property type="match status" value="1"/>
</dbReference>
<dbReference type="RefSeq" id="WP_188648267.1">
    <property type="nucleotide sequence ID" value="NZ_BMHQ01000009.1"/>
</dbReference>
<keyword evidence="4" id="KW-1185">Reference proteome</keyword>